<dbReference type="AlphaFoldDB" id="A0AB36BJB0"/>
<gene>
    <name evidence="1" type="ORF">D3Z30_11655</name>
</gene>
<evidence type="ECO:0000313" key="1">
    <source>
        <dbReference type="EMBL" id="NBH31628.1"/>
    </source>
</evidence>
<comment type="caution">
    <text evidence="1">The sequence shown here is derived from an EMBL/GenBank/DDBJ whole genome shotgun (WGS) entry which is preliminary data.</text>
</comment>
<reference evidence="1 2" key="1">
    <citation type="submission" date="2018-08" db="EMBL/GenBank/DDBJ databases">
        <title>Murine metabolic-syndrome-specific gut microbial biobank.</title>
        <authorList>
            <person name="Liu C."/>
        </authorList>
    </citation>
    <scope>NUCLEOTIDE SEQUENCE [LARGE SCALE GENOMIC DNA]</scope>
    <source>
        <strain evidence="1 2">1XD21-27</strain>
    </source>
</reference>
<name>A0AB36BJB0_STAWA</name>
<organism evidence="1 2">
    <name type="scientific">Staphylococcus warneri</name>
    <dbReference type="NCBI Taxonomy" id="1292"/>
    <lineage>
        <taxon>Bacteria</taxon>
        <taxon>Bacillati</taxon>
        <taxon>Bacillota</taxon>
        <taxon>Bacilli</taxon>
        <taxon>Bacillales</taxon>
        <taxon>Staphylococcaceae</taxon>
        <taxon>Staphylococcus</taxon>
    </lineage>
</organism>
<protein>
    <submittedName>
        <fullName evidence="1">Uncharacterized protein</fullName>
    </submittedName>
</protein>
<accession>A0AB36BJB0</accession>
<dbReference type="RefSeq" id="WP_160175638.1">
    <property type="nucleotide sequence ID" value="NZ_QXWP01000009.1"/>
</dbReference>
<sequence length="245" mass="28933">MNFTSAQKQELRNGIENCYQSHELTETFKERYHNIYQAMAKDVLEQNGYPKNADIEKGDIDVKLSPKSSYDSYIELIERDELIDNQEDYNTKVKSQRFYIDVILSNIRDIQIEFILKDDPIAYLEKNPTEEYLSTEMEKRFSSSKLIEHLKEDQDFKNEYLEEKAVEEGIDDNVDINQIRYEITEAKVIESYDVLAELVLDNGYFDSGKTVSTFLSQEFYQFIVNNHLYEAKVEIQTDPEELQEM</sequence>
<dbReference type="Proteomes" id="UP000481807">
    <property type="component" value="Unassembled WGS sequence"/>
</dbReference>
<proteinExistence type="predicted"/>
<dbReference type="EMBL" id="QXWP01000009">
    <property type="protein sequence ID" value="NBH31628.1"/>
    <property type="molecule type" value="Genomic_DNA"/>
</dbReference>
<evidence type="ECO:0000313" key="2">
    <source>
        <dbReference type="Proteomes" id="UP000481807"/>
    </source>
</evidence>